<keyword evidence="4" id="KW-1185">Reference proteome</keyword>
<feature type="transmembrane region" description="Helical" evidence="1">
    <location>
        <begin position="930"/>
        <end position="952"/>
    </location>
</feature>
<accession>T1KUD5</accession>
<gene>
    <name evidence="3" type="primary">107367374</name>
</gene>
<dbReference type="AlphaFoldDB" id="T1KUD5"/>
<protein>
    <recommendedName>
        <fullName evidence="5">Apple domain-containing protein</fullName>
    </recommendedName>
</protein>
<dbReference type="EMBL" id="CAEY01000552">
    <property type="status" value="NOT_ANNOTATED_CDS"/>
    <property type="molecule type" value="Genomic_DNA"/>
</dbReference>
<dbReference type="EnsemblMetazoa" id="tetur21g03030.1">
    <property type="protein sequence ID" value="tetur21g03030.1"/>
    <property type="gene ID" value="tetur21g03030"/>
</dbReference>
<keyword evidence="2" id="KW-0732">Signal</keyword>
<reference evidence="3" key="2">
    <citation type="submission" date="2015-06" db="UniProtKB">
        <authorList>
            <consortium name="EnsemblMetazoa"/>
        </authorList>
    </citation>
    <scope>IDENTIFICATION</scope>
</reference>
<keyword evidence="1" id="KW-0472">Membrane</keyword>
<evidence type="ECO:0000256" key="1">
    <source>
        <dbReference type="SAM" id="Phobius"/>
    </source>
</evidence>
<feature type="chain" id="PRO_5007729160" description="Apple domain-containing protein" evidence="2">
    <location>
        <begin position="32"/>
        <end position="982"/>
    </location>
</feature>
<evidence type="ECO:0000313" key="4">
    <source>
        <dbReference type="Proteomes" id="UP000015104"/>
    </source>
</evidence>
<dbReference type="Gene3D" id="3.50.4.10">
    <property type="entry name" value="Hepatocyte Growth Factor"/>
    <property type="match status" value="1"/>
</dbReference>
<evidence type="ECO:0008006" key="5">
    <source>
        <dbReference type="Google" id="ProtNLM"/>
    </source>
</evidence>
<dbReference type="SUPFAM" id="SSF57414">
    <property type="entry name" value="Hairpin loop containing domain-like"/>
    <property type="match status" value="1"/>
</dbReference>
<proteinExistence type="predicted"/>
<dbReference type="Proteomes" id="UP000015104">
    <property type="component" value="Unassembled WGS sequence"/>
</dbReference>
<keyword evidence="1" id="KW-1133">Transmembrane helix</keyword>
<name>T1KUD5_TETUR</name>
<dbReference type="eggNOG" id="ENOG502S04E">
    <property type="taxonomic scope" value="Eukaryota"/>
</dbReference>
<dbReference type="HOGENOM" id="CLU_011464_0_1_1"/>
<reference evidence="4" key="1">
    <citation type="submission" date="2011-08" db="EMBL/GenBank/DDBJ databases">
        <authorList>
            <person name="Rombauts S."/>
        </authorList>
    </citation>
    <scope>NUCLEOTIDE SEQUENCE</scope>
    <source>
        <strain evidence="4">London</strain>
    </source>
</reference>
<organism evidence="3 4">
    <name type="scientific">Tetranychus urticae</name>
    <name type="common">Two-spotted spider mite</name>
    <dbReference type="NCBI Taxonomy" id="32264"/>
    <lineage>
        <taxon>Eukaryota</taxon>
        <taxon>Metazoa</taxon>
        <taxon>Ecdysozoa</taxon>
        <taxon>Arthropoda</taxon>
        <taxon>Chelicerata</taxon>
        <taxon>Arachnida</taxon>
        <taxon>Acari</taxon>
        <taxon>Acariformes</taxon>
        <taxon>Trombidiformes</taxon>
        <taxon>Prostigmata</taxon>
        <taxon>Eleutherengona</taxon>
        <taxon>Raphignathae</taxon>
        <taxon>Tetranychoidea</taxon>
        <taxon>Tetranychidae</taxon>
        <taxon>Tetranychus</taxon>
    </lineage>
</organism>
<dbReference type="KEGG" id="tut:107367374"/>
<keyword evidence="1" id="KW-0812">Transmembrane</keyword>
<sequence length="982" mass="110416">MSSSLLNERHKMLFILSTVVILLSTIKTASARALVDLPLSISSKSVNIHATLTDASVANKYFIQESISASGTEIKGKIVISGEKDSYNIFYNTASSLNQERLVIHGTNCLTFAYKNNWDQTLPGIKNLPVTNLVLLMGPSILYRLGHSSLVWKSVADKSIRGTMMKGATTEINGRLKITYYYKNHYASDSGIKNPSRIEFSGYDPSSTSYSVRENLILDIYLQNENYYDELANEVNPLPGIGCPHYLATSEISFPRLRTDYVHYIMYEYIQGSTTSRTFSEIHASEKHKLLRLKATLLGVTTEAIYDYNLGVSYLFEEGGGCRVLSADLNSPGVNSNGYFNLQSLLIVDDVVSPFHYLGKLNLEHRSGFSVDAWESIRYDVNINGKKADKAVITQYFAKSRNSQIFPGYTLVSTTIAIYKLDSLKKTYTLTDGITRDFMNFEKAGSEDELHDIFTLKECKYLVSDKTKTLDFKFECQGDSCTELMESRAYELKRELIDYVILNKNISPLRIDNVQYNINEAQLDMEVTFLDSPNLQYVFNSKTMSVSADTFKMMKKIKANSEYECLDAMAKYQDNILVVIYRPSDLTCGYLTNFDDLKEDSKGGDPCSVYHFPLYNLRRIDQEIPLDQIQNTLMENLGWTISYYAWDSQQIYKIIDIIDKTENKITPADVFQTTIRVDAKLDSKDQVTVTAPGAKTFADCYRTCHNSEQLKCNTFSFCSNGDCRVSSLLTVDLYNDSHVELDKSCSVHAVNVVNQYSEVPHRKFKTQTSIAVEKDPYSCAESCHASPDCFSFQWCDFQCSFGGFYTDAATEYDGECSVYHPKVSEKYQKTGNKIVSDVIYTEMNLNFEQCASLCHGWSDGETGCKSFNYCPKSRTESSCSLTKFSVKSANTKTSEGGDCSNYELKVESNGKKSKESSSTEVTKGTSGSGAFGIIMLFLFVGALLGFAGPFGYSKVKQMRNDSEANESFTWSRQVNEQAENSN</sequence>
<feature type="signal peptide" evidence="2">
    <location>
        <begin position="1"/>
        <end position="31"/>
    </location>
</feature>
<evidence type="ECO:0000313" key="3">
    <source>
        <dbReference type="EnsemblMetazoa" id="tetur21g03030.1"/>
    </source>
</evidence>
<dbReference type="OrthoDB" id="6413948at2759"/>
<evidence type="ECO:0000256" key="2">
    <source>
        <dbReference type="SAM" id="SignalP"/>
    </source>
</evidence>